<gene>
    <name evidence="2" type="ORF">Q3M24_02985</name>
</gene>
<accession>A0AAU8LXI8</accession>
<dbReference type="PANTHER" id="PTHR47691:SF3">
    <property type="entry name" value="HTH-TYPE TRANSCRIPTIONAL REGULATOR RV0890C-RELATED"/>
    <property type="match status" value="1"/>
</dbReference>
<dbReference type="InterPro" id="IPR024983">
    <property type="entry name" value="CHAT_dom"/>
</dbReference>
<dbReference type="Gene3D" id="3.40.50.300">
    <property type="entry name" value="P-loop containing nucleotide triphosphate hydrolases"/>
    <property type="match status" value="1"/>
</dbReference>
<name>A0AAU8LXI8_9BACT</name>
<dbReference type="InterPro" id="IPR027417">
    <property type="entry name" value="P-loop_NTPase"/>
</dbReference>
<protein>
    <submittedName>
        <fullName evidence="2">Tetratricopeptide repeat protein</fullName>
    </submittedName>
</protein>
<dbReference type="Pfam" id="PF12770">
    <property type="entry name" value="CHAT"/>
    <property type="match status" value="1"/>
</dbReference>
<dbReference type="SUPFAM" id="SSF52540">
    <property type="entry name" value="P-loop containing nucleoside triphosphate hydrolases"/>
    <property type="match status" value="1"/>
</dbReference>
<evidence type="ECO:0000313" key="2">
    <source>
        <dbReference type="EMBL" id="XCN73735.1"/>
    </source>
</evidence>
<dbReference type="KEGG" id="eaj:Q3M24_02985"/>
<dbReference type="PANTHER" id="PTHR47691">
    <property type="entry name" value="REGULATOR-RELATED"/>
    <property type="match status" value="1"/>
</dbReference>
<dbReference type="EMBL" id="CP159373">
    <property type="protein sequence ID" value="XCN73735.1"/>
    <property type="molecule type" value="Genomic_DNA"/>
</dbReference>
<dbReference type="Pfam" id="PF13424">
    <property type="entry name" value="TPR_12"/>
    <property type="match status" value="2"/>
</dbReference>
<dbReference type="InterPro" id="IPR011990">
    <property type="entry name" value="TPR-like_helical_dom_sf"/>
</dbReference>
<evidence type="ECO:0000259" key="1">
    <source>
        <dbReference type="Pfam" id="PF12770"/>
    </source>
</evidence>
<reference evidence="2" key="1">
    <citation type="journal article" date="2024" name="Syst. Appl. Microbiol.">
        <title>First single-strain enrichments of Electrothrix cable bacteria, description of E. aestuarii sp. nov. and E. rattekaaiensis sp. nov., and proposal of a cable bacteria taxonomy following the rules of the SeqCode.</title>
        <authorList>
            <person name="Plum-Jensen L.E."/>
            <person name="Schramm A."/>
            <person name="Marshall I.P.G."/>
        </authorList>
    </citation>
    <scope>NUCLEOTIDE SEQUENCE</scope>
    <source>
        <strain evidence="2">Rat1</strain>
    </source>
</reference>
<organism evidence="2">
    <name type="scientific">Candidatus Electrothrix aestuarii</name>
    <dbReference type="NCBI Taxonomy" id="3062594"/>
    <lineage>
        <taxon>Bacteria</taxon>
        <taxon>Pseudomonadati</taxon>
        <taxon>Thermodesulfobacteriota</taxon>
        <taxon>Desulfobulbia</taxon>
        <taxon>Desulfobulbales</taxon>
        <taxon>Desulfobulbaceae</taxon>
        <taxon>Candidatus Electrothrix</taxon>
    </lineage>
</organism>
<dbReference type="InterPro" id="IPR019734">
    <property type="entry name" value="TPR_rpt"/>
</dbReference>
<dbReference type="SUPFAM" id="SSF48452">
    <property type="entry name" value="TPR-like"/>
    <property type="match status" value="3"/>
</dbReference>
<proteinExistence type="predicted"/>
<dbReference type="Gene3D" id="1.25.40.10">
    <property type="entry name" value="Tetratricopeptide repeat domain"/>
    <property type="match status" value="2"/>
</dbReference>
<reference evidence="2" key="2">
    <citation type="submission" date="2024-06" db="EMBL/GenBank/DDBJ databases">
        <authorList>
            <person name="Plum-Jensen L.E."/>
            <person name="Schramm A."/>
            <person name="Marshall I.P.G."/>
        </authorList>
    </citation>
    <scope>NUCLEOTIDE SEQUENCE</scope>
    <source>
        <strain evidence="2">Rat1</strain>
    </source>
</reference>
<sequence length="1287" mass="143895">MPAELMLNFPDPTQVAVHLLDEYADMTSAFAFVNPLTENDMEEIRWYLEDYGTGYRSGPDDDRADRVREQLPGWGTALFEAVFKADDKVADKAYELFRNFRDEEAKGRLLTIAADHPAVLSLPWELLRPSSGVFLFGETPRISIRRRLPMAGEGRRPHKRKPKSVLRLLFIVSRPEDAGFINPRTDPQAVLDALEQQEQQRVEVEFLRPATLSALEERLRDEDQPAVDIIHFDGHGVFDRNGTLGREAAKTHVPEYMKGLLNELINKAESKGETTAAPKHTGYLLFEDEQGKKALVEARLLGELFHRQRVGLVVLSACQSAAMDEDDAMSSVAAWLTHAGIPGVLAMTHSVLVTTAGLLFARFYRSLFKGGPVGKALDDARAALYFDPKRGERLRGTGGNQSVTLKLHDWFLPALYQTGPNRPLLNQDDAGEVSAPDRKHNLPKMQESGFFGRTRELWRIERALTVQGTRRFSVTGFGGQGKTYLALETGYWLLRTGLFRRVCFVSFSGFQGVDPVGVTVSTLATVLDESLPDAEAAEAALKRIPTLLILDNLESLADEAGLPELLTAATRWSEAGKSRVLLTSRQPDFNHPDYRTAGTFKHQCLHLKGLGKQDALDWFGELMRLPPEPKFGMPQRSALVNLFEQVDFHPLSIGLLAQQLKERRPAELGERLEALLEEQPADREDRSLLASLELSIERLPERCREWLPRLGVFQGGGLEEIVVGVAGMEEYPSEWSVLRHHLILSGLILGEQLLGAENIWLRFHPTLAPALRPKLDKKEQVKLLEGYWLVYYLLSIKLYQLDSKNPHAARAIARCELSNLLRAVHVALQTGKAEQSVDFVDKVNRFLLIFGMRRNYQILTEATAKADGAVGSQAWYVTCSNVGEQLYHSSQPGAAAQVFEKILTGLEKTPSHNRCVTLGRLGRCYRMQHQPVQAEHYYRQEMEELTQLEQSDGVQKLIGGAQADLADVLCDQGCYTNAKTAYQASLEIMEELGDMRNVAVITGQLGTLAYMQGELSEAAERYKEVIALFQSIGEPITEAIYTRKLGAVYLDAQQWEVAEHAYRQSARLEEEQGGKTALIGTATSWQQLARICEATGRPVEAEQWYGKALAASQVAEDWPNTARTLSNLAVLLTDDPARLDEARRLAEESLDIKKNLDTLDPAVAEIWKTYELLAYIAKQQEESSQAAAYRAKSRQTYFAFPRWRQQLHRYEKSIAVVMQATSDIDVRQKLESVLLDSQAECGSANLVVAIRSILNGERNEASLCEMLDYEETAIIRAILEGIAEGAA</sequence>
<dbReference type="SMART" id="SM00028">
    <property type="entry name" value="TPR"/>
    <property type="match status" value="5"/>
</dbReference>
<feature type="domain" description="CHAT" evidence="1">
    <location>
        <begin position="103"/>
        <end position="390"/>
    </location>
</feature>